<name>A0A8C6ZTN3_NOTPE</name>
<evidence type="ECO:0000313" key="4">
    <source>
        <dbReference type="Proteomes" id="UP000694420"/>
    </source>
</evidence>
<reference evidence="3" key="2">
    <citation type="submission" date="2025-09" db="UniProtKB">
        <authorList>
            <consortium name="Ensembl"/>
        </authorList>
    </citation>
    <scope>IDENTIFICATION</scope>
</reference>
<feature type="domain" description="FAD synthase middle" evidence="2">
    <location>
        <begin position="19"/>
        <end position="95"/>
    </location>
</feature>
<organism evidence="3 4">
    <name type="scientific">Nothoprocta perdicaria</name>
    <name type="common">Chilean tinamou</name>
    <name type="synonym">Crypturus perdicarius</name>
    <dbReference type="NCBI Taxonomy" id="30464"/>
    <lineage>
        <taxon>Eukaryota</taxon>
        <taxon>Metazoa</taxon>
        <taxon>Chordata</taxon>
        <taxon>Craniata</taxon>
        <taxon>Vertebrata</taxon>
        <taxon>Euteleostomi</taxon>
        <taxon>Archelosauria</taxon>
        <taxon>Archosauria</taxon>
        <taxon>Dinosauria</taxon>
        <taxon>Saurischia</taxon>
        <taxon>Theropoda</taxon>
        <taxon>Coelurosauria</taxon>
        <taxon>Aves</taxon>
        <taxon>Palaeognathae</taxon>
        <taxon>Tinamiformes</taxon>
        <taxon>Tinamidae</taxon>
        <taxon>Nothoprocta</taxon>
    </lineage>
</organism>
<sequence length="163" mass="17216">MRGRALDALAHLFGDGRPRFRSRCVFVAADELLLAPALEEAAAAFRGRVAIGSYPHWESNYYRVKVTLEAEAEAALEAALAFLLPRLPPGSVVPAVEDPVAQAAAHVYGLAQAGTAALGPRVLLRGHRGSLRGLQRRQGLHRAAAPGARRPAEVPAPQPAHGG</sequence>
<evidence type="ECO:0000259" key="2">
    <source>
        <dbReference type="Pfam" id="PF24102"/>
    </source>
</evidence>
<dbReference type="Pfam" id="PF24102">
    <property type="entry name" value="FLAD1_M"/>
    <property type="match status" value="1"/>
</dbReference>
<feature type="compositionally biased region" description="Pro residues" evidence="1">
    <location>
        <begin position="154"/>
        <end position="163"/>
    </location>
</feature>
<evidence type="ECO:0000256" key="1">
    <source>
        <dbReference type="SAM" id="MobiDB-lite"/>
    </source>
</evidence>
<keyword evidence="4" id="KW-1185">Reference proteome</keyword>
<dbReference type="Proteomes" id="UP000694420">
    <property type="component" value="Unplaced"/>
</dbReference>
<protein>
    <recommendedName>
        <fullName evidence="2">FAD synthase middle domain-containing protein</fullName>
    </recommendedName>
</protein>
<reference evidence="3" key="1">
    <citation type="submission" date="2025-08" db="UniProtKB">
        <authorList>
            <consortium name="Ensembl"/>
        </authorList>
    </citation>
    <scope>IDENTIFICATION</scope>
</reference>
<proteinExistence type="predicted"/>
<dbReference type="InterPro" id="IPR056596">
    <property type="entry name" value="FLAD1_M"/>
</dbReference>
<dbReference type="AlphaFoldDB" id="A0A8C6ZTN3"/>
<evidence type="ECO:0000313" key="3">
    <source>
        <dbReference type="Ensembl" id="ENSNPEP00000018948.1"/>
    </source>
</evidence>
<feature type="compositionally biased region" description="Low complexity" evidence="1">
    <location>
        <begin position="141"/>
        <end position="153"/>
    </location>
</feature>
<accession>A0A8C6ZTN3</accession>
<feature type="region of interest" description="Disordered" evidence="1">
    <location>
        <begin position="135"/>
        <end position="163"/>
    </location>
</feature>
<dbReference type="Ensembl" id="ENSNPET00000019435.1">
    <property type="protein sequence ID" value="ENSNPEP00000018948.1"/>
    <property type="gene ID" value="ENSNPEG00000014122.1"/>
</dbReference>